<protein>
    <submittedName>
        <fullName evidence="2">Uncharacterized protein</fullName>
    </submittedName>
</protein>
<evidence type="ECO:0000313" key="2">
    <source>
        <dbReference type="EMBL" id="KAB1271025.1"/>
    </source>
</evidence>
<accession>A0A5N4DIW5</accession>
<dbReference type="EMBL" id="JWIN03000011">
    <property type="protein sequence ID" value="KAB1271025.1"/>
    <property type="molecule type" value="Genomic_DNA"/>
</dbReference>
<comment type="caution">
    <text evidence="2">The sequence shown here is derived from an EMBL/GenBank/DDBJ whole genome shotgun (WGS) entry which is preliminary data.</text>
</comment>
<feature type="compositionally biased region" description="Polar residues" evidence="1">
    <location>
        <begin position="653"/>
        <end position="662"/>
    </location>
</feature>
<name>A0A5N4DIW5_CAMDR</name>
<sequence>MGRTRGASRRSLEGFLEEMSLERILREGGGGRHSREVVKDEHHQPRCWGASWLAEHLNCEDWGLSLFAAQTPLGEPWSHTGQRGLSIPGTLGDLLQHRVDLDGCDGSFLGWGGTSDTWANSSGVEKESKGNTTTEAKAELQGGNCLLDTTLKTVRRWRPGRRPAHWPGFPVSCPFSRAPQRRLADTPRSVRVSAAAGPDRGWGFYSRRGRGSHLAWTCGTYWHLLLTNPRRSDSVPSHTSGNAFFPPTRAPSSGILLPPTRRGGPGTPLQRREAKKGEASGSEWPGAMSKGLAFTLQAVGTGVWRDSSHNTSSNVLLAHFGGGGVSVREPGGDKMPHRPRFSVSGPEWEQGCGVPGAIRRVRAGGLEALEAAPFRIGGTEPDSSSTKSLSGASPKSLELLCMQPEKRPRRREADAGRRVENLRTDRDPRPRVASARRLTPRESGGLDNTDPPDPGERRVWGGARRRDSGVPGTQNSRGPSGVIAQTAKERSSRPGLQYECVLPPQERLELFSAWFLGRFRQLSPAAQVGEKGTVRTAGIRAGTEGPAAPLRSGACNPELHLVSTWSPQRGREWAPGPSRDRIVRGFRVPGPGALSCGADWYRALAAEKSGRGKAASAPDCRGSPRERRVAGRGRLVAASGPRQAEKEKGSELTFLQVTTGSGKQVPKRPPTPVSIPAACPGQVMLGKRREGQQVAAPPPSRGRAGESSHEAQGTHSG</sequence>
<proteinExistence type="predicted"/>
<organism evidence="2 3">
    <name type="scientific">Camelus dromedarius</name>
    <name type="common">Dromedary</name>
    <name type="synonym">Arabian camel</name>
    <dbReference type="NCBI Taxonomy" id="9838"/>
    <lineage>
        <taxon>Eukaryota</taxon>
        <taxon>Metazoa</taxon>
        <taxon>Chordata</taxon>
        <taxon>Craniata</taxon>
        <taxon>Vertebrata</taxon>
        <taxon>Euteleostomi</taxon>
        <taxon>Mammalia</taxon>
        <taxon>Eutheria</taxon>
        <taxon>Laurasiatheria</taxon>
        <taxon>Artiodactyla</taxon>
        <taxon>Tylopoda</taxon>
        <taxon>Camelidae</taxon>
        <taxon>Camelus</taxon>
    </lineage>
</organism>
<dbReference type="Proteomes" id="UP000299084">
    <property type="component" value="Unassembled WGS sequence"/>
</dbReference>
<feature type="region of interest" description="Disordered" evidence="1">
    <location>
        <begin position="611"/>
        <end position="717"/>
    </location>
</feature>
<evidence type="ECO:0000313" key="3">
    <source>
        <dbReference type="Proteomes" id="UP000299084"/>
    </source>
</evidence>
<feature type="compositionally biased region" description="Basic and acidic residues" evidence="1">
    <location>
        <begin position="411"/>
        <end position="430"/>
    </location>
</feature>
<feature type="region of interest" description="Disordered" evidence="1">
    <location>
        <begin position="231"/>
        <end position="286"/>
    </location>
</feature>
<feature type="region of interest" description="Disordered" evidence="1">
    <location>
        <begin position="373"/>
        <end position="494"/>
    </location>
</feature>
<feature type="compositionally biased region" description="Basic and acidic residues" evidence="1">
    <location>
        <begin position="454"/>
        <end position="468"/>
    </location>
</feature>
<dbReference type="AlphaFoldDB" id="A0A5N4DIW5"/>
<gene>
    <name evidence="2" type="ORF">Cadr_000009078</name>
</gene>
<feature type="compositionally biased region" description="Polar residues" evidence="1">
    <location>
        <begin position="381"/>
        <end position="393"/>
    </location>
</feature>
<evidence type="ECO:0000256" key="1">
    <source>
        <dbReference type="SAM" id="MobiDB-lite"/>
    </source>
</evidence>
<keyword evidence="3" id="KW-1185">Reference proteome</keyword>
<reference evidence="2 3" key="1">
    <citation type="journal article" date="2019" name="Mol. Ecol. Resour.">
        <title>Improving Illumina assemblies with Hi-C and long reads: an example with the North African dromedary.</title>
        <authorList>
            <person name="Elbers J.P."/>
            <person name="Rogers M.F."/>
            <person name="Perelman P.L."/>
            <person name="Proskuryakova A.A."/>
            <person name="Serdyukova N.A."/>
            <person name="Johnson W.E."/>
            <person name="Horin P."/>
            <person name="Corander J."/>
            <person name="Murphy D."/>
            <person name="Burger P.A."/>
        </authorList>
    </citation>
    <scope>NUCLEOTIDE SEQUENCE [LARGE SCALE GENOMIC DNA]</scope>
    <source>
        <strain evidence="2">Drom800</strain>
        <tissue evidence="2">Blood</tissue>
    </source>
</reference>